<name>A0A4Q8D2X8_9GAMM</name>
<gene>
    <name evidence="1" type="ORF">EV698_2036</name>
</gene>
<proteinExistence type="predicted"/>
<evidence type="ECO:0000313" key="2">
    <source>
        <dbReference type="Proteomes" id="UP000292298"/>
    </source>
</evidence>
<reference evidence="1 2" key="1">
    <citation type="submission" date="2019-02" db="EMBL/GenBank/DDBJ databases">
        <title>Genomic Encyclopedia of Type Strains, Phase IV (KMG-IV): sequencing the most valuable type-strain genomes for metagenomic binning, comparative biology and taxonomic classification.</title>
        <authorList>
            <person name="Goeker M."/>
        </authorList>
    </citation>
    <scope>NUCLEOTIDE SEQUENCE [LARGE SCALE GENOMIC DNA]</scope>
    <source>
        <strain evidence="1 2">DSM 21056</strain>
    </source>
</reference>
<dbReference type="InterPro" id="IPR002758">
    <property type="entry name" value="Cation_antiport_E"/>
</dbReference>
<sequence>MALRNAILLRGMLLGTLWLVLSGFAPSGLVIGLPAVAAAIGLSVRLLPPATGRRPWWALPLIPGFIWRSLLGGLDVARRALDPRMPLSPGWRTLPRGLPAGGSFLIGTQYSLMPGTLVAGTRQGQYLVHLLDDRQALEPPLRRDEARLERALSPDRS</sequence>
<dbReference type="Proteomes" id="UP000292298">
    <property type="component" value="Unassembled WGS sequence"/>
</dbReference>
<dbReference type="RefSeq" id="WP_130503936.1">
    <property type="nucleotide sequence ID" value="NZ_SHLI01000001.1"/>
</dbReference>
<protein>
    <submittedName>
        <fullName evidence="1">Multisubunit sodium/proton antiporter MrpE subunit</fullName>
    </submittedName>
</protein>
<organism evidence="1 2">
    <name type="scientific">Spiribacter vilamensis</name>
    <dbReference type="NCBI Taxonomy" id="531306"/>
    <lineage>
        <taxon>Bacteria</taxon>
        <taxon>Pseudomonadati</taxon>
        <taxon>Pseudomonadota</taxon>
        <taxon>Gammaproteobacteria</taxon>
        <taxon>Chromatiales</taxon>
        <taxon>Ectothiorhodospiraceae</taxon>
        <taxon>Spiribacter</taxon>
    </lineage>
</organism>
<dbReference type="GO" id="GO:0016020">
    <property type="term" value="C:membrane"/>
    <property type="evidence" value="ECO:0007669"/>
    <property type="project" value="InterPro"/>
</dbReference>
<evidence type="ECO:0000313" key="1">
    <source>
        <dbReference type="EMBL" id="RZU99733.1"/>
    </source>
</evidence>
<comment type="caution">
    <text evidence="1">The sequence shown here is derived from an EMBL/GenBank/DDBJ whole genome shotgun (WGS) entry which is preliminary data.</text>
</comment>
<dbReference type="GO" id="GO:0008324">
    <property type="term" value="F:monoatomic cation transmembrane transporter activity"/>
    <property type="evidence" value="ECO:0007669"/>
    <property type="project" value="InterPro"/>
</dbReference>
<dbReference type="Pfam" id="PF01899">
    <property type="entry name" value="MNHE"/>
    <property type="match status" value="1"/>
</dbReference>
<dbReference type="AlphaFoldDB" id="A0A4Q8D2X8"/>
<keyword evidence="2" id="KW-1185">Reference proteome</keyword>
<accession>A0A4Q8D2X8</accession>
<dbReference type="OrthoDB" id="7852837at2"/>
<dbReference type="EMBL" id="SHLI01000001">
    <property type="protein sequence ID" value="RZU99733.1"/>
    <property type="molecule type" value="Genomic_DNA"/>
</dbReference>